<feature type="region of interest" description="Disordered" evidence="1">
    <location>
        <begin position="73"/>
        <end position="276"/>
    </location>
</feature>
<keyword evidence="3" id="KW-1185">Reference proteome</keyword>
<sequence>PITYDPNTYMLLGLMLQVDDLGLQLLDEFDVLLLPQLLLQVQNLCLQPLNLVRHRANRLRLLKLRTQMRPLAHSLRRPALLTPSTSRAAPPPPSPIQQPLAHSPRCPTPRTLSTSRAAPPPPSPIQRPLAQTPRYPALPTPSISRAAPPSPSPTPLLVPSPSRDRVAARSAHVARSTLSPAPPCVPARLTPSPGPPRALSLPRDPAPAEASPATRSTPSPGWLCVPHLPRGPAPAQASPAARSPPSPVSPHGAGTVRAARADHSPPSQAMPRAQSLSRGCEVAQVLHGVRSTPSLKARRALGLLPLAIEPPRVACGARRPPSLEASCAPLVP</sequence>
<feature type="compositionally biased region" description="Pro residues" evidence="1">
    <location>
        <begin position="148"/>
        <end position="158"/>
    </location>
</feature>
<evidence type="ECO:0000313" key="2">
    <source>
        <dbReference type="EMBL" id="RUS28721.1"/>
    </source>
</evidence>
<dbReference type="EMBL" id="RBNJ01006232">
    <property type="protein sequence ID" value="RUS28721.1"/>
    <property type="molecule type" value="Genomic_DNA"/>
</dbReference>
<proteinExistence type="predicted"/>
<accession>A0A433QGL4</accession>
<organism evidence="2 3">
    <name type="scientific">Jimgerdemannia flammicorona</name>
    <dbReference type="NCBI Taxonomy" id="994334"/>
    <lineage>
        <taxon>Eukaryota</taxon>
        <taxon>Fungi</taxon>
        <taxon>Fungi incertae sedis</taxon>
        <taxon>Mucoromycota</taxon>
        <taxon>Mucoromycotina</taxon>
        <taxon>Endogonomycetes</taxon>
        <taxon>Endogonales</taxon>
        <taxon>Endogonaceae</taxon>
        <taxon>Jimgerdemannia</taxon>
    </lineage>
</organism>
<dbReference type="AlphaFoldDB" id="A0A433QGL4"/>
<dbReference type="Proteomes" id="UP000274822">
    <property type="component" value="Unassembled WGS sequence"/>
</dbReference>
<name>A0A433QGL4_9FUNG</name>
<evidence type="ECO:0000313" key="3">
    <source>
        <dbReference type="Proteomes" id="UP000274822"/>
    </source>
</evidence>
<protein>
    <submittedName>
        <fullName evidence="2">Uncharacterized protein</fullName>
    </submittedName>
</protein>
<gene>
    <name evidence="2" type="ORF">BC938DRAFT_481530</name>
</gene>
<comment type="caution">
    <text evidence="2">The sequence shown here is derived from an EMBL/GenBank/DDBJ whole genome shotgun (WGS) entry which is preliminary data.</text>
</comment>
<evidence type="ECO:0000256" key="1">
    <source>
        <dbReference type="SAM" id="MobiDB-lite"/>
    </source>
</evidence>
<feature type="non-terminal residue" evidence="2">
    <location>
        <position position="1"/>
    </location>
</feature>
<reference evidence="2 3" key="1">
    <citation type="journal article" date="2018" name="New Phytol.">
        <title>Phylogenomics of Endogonaceae and evolution of mycorrhizas within Mucoromycota.</title>
        <authorList>
            <person name="Chang Y."/>
            <person name="Desiro A."/>
            <person name="Na H."/>
            <person name="Sandor L."/>
            <person name="Lipzen A."/>
            <person name="Clum A."/>
            <person name="Barry K."/>
            <person name="Grigoriev I.V."/>
            <person name="Martin F.M."/>
            <person name="Stajich J.E."/>
            <person name="Smith M.E."/>
            <person name="Bonito G."/>
            <person name="Spatafora J.W."/>
        </authorList>
    </citation>
    <scope>NUCLEOTIDE SEQUENCE [LARGE SCALE GENOMIC DNA]</scope>
    <source>
        <strain evidence="2 3">AD002</strain>
    </source>
</reference>